<evidence type="ECO:0000313" key="6">
    <source>
        <dbReference type="Proteomes" id="UP000002745"/>
    </source>
</evidence>
<dbReference type="HOGENOM" id="CLU_077728_1_1_5"/>
<dbReference type="Proteomes" id="UP000002745">
    <property type="component" value="Chromosome"/>
</dbReference>
<evidence type="ECO:0000256" key="1">
    <source>
        <dbReference type="ARBA" id="ARBA00022679"/>
    </source>
</evidence>
<name>C6XRL6_HIRBI</name>
<dbReference type="STRING" id="582402.Hbal_2958"/>
<dbReference type="PANTHER" id="PTHR43877:SF8">
    <property type="entry name" value="N-ACETYLGLUTAMATE SYNTHASE-RELATED"/>
    <property type="match status" value="1"/>
</dbReference>
<dbReference type="InterPro" id="IPR050832">
    <property type="entry name" value="Bact_Acetyltransf"/>
</dbReference>
<dbReference type="InterPro" id="IPR000182">
    <property type="entry name" value="GNAT_dom"/>
</dbReference>
<dbReference type="Pfam" id="PF00583">
    <property type="entry name" value="Acetyltransf_1"/>
    <property type="match status" value="1"/>
</dbReference>
<evidence type="ECO:0000256" key="2">
    <source>
        <dbReference type="ARBA" id="ARBA00023315"/>
    </source>
</evidence>
<keyword evidence="1 5" id="KW-0808">Transferase</keyword>
<feature type="domain" description="N-acetyltransferase" evidence="4">
    <location>
        <begin position="22"/>
        <end position="176"/>
    </location>
</feature>
<dbReference type="KEGG" id="hba:Hbal_2958"/>
<keyword evidence="2" id="KW-0012">Acyltransferase</keyword>
<organism evidence="5 6">
    <name type="scientific">Hirschia baltica (strain ATCC 49814 / DSM 5838 / IFAM 1418)</name>
    <dbReference type="NCBI Taxonomy" id="582402"/>
    <lineage>
        <taxon>Bacteria</taxon>
        <taxon>Pseudomonadati</taxon>
        <taxon>Pseudomonadota</taxon>
        <taxon>Alphaproteobacteria</taxon>
        <taxon>Hyphomonadales</taxon>
        <taxon>Hyphomonadaceae</taxon>
        <taxon>Hirschia</taxon>
    </lineage>
</organism>
<feature type="coiled-coil region" evidence="3">
    <location>
        <begin position="106"/>
        <end position="133"/>
    </location>
</feature>
<evidence type="ECO:0000313" key="5">
    <source>
        <dbReference type="EMBL" id="ACT60626.1"/>
    </source>
</evidence>
<dbReference type="RefSeq" id="WP_015828776.1">
    <property type="nucleotide sequence ID" value="NC_012982.1"/>
</dbReference>
<dbReference type="eggNOG" id="COG0456">
    <property type="taxonomic scope" value="Bacteria"/>
</dbReference>
<dbReference type="PROSITE" id="PS51186">
    <property type="entry name" value="GNAT"/>
    <property type="match status" value="1"/>
</dbReference>
<reference evidence="6" key="1">
    <citation type="journal article" date="2011" name="J. Bacteriol.">
        <title>Genome sequences of eight morphologically diverse alphaproteobacteria.</title>
        <authorList>
            <consortium name="US DOE Joint Genome Institute"/>
            <person name="Brown P.J."/>
            <person name="Kysela D.T."/>
            <person name="Buechlein A."/>
            <person name="Hemmerich C."/>
            <person name="Brun Y.V."/>
        </authorList>
    </citation>
    <scope>NUCLEOTIDE SEQUENCE [LARGE SCALE GENOMIC DNA]</scope>
    <source>
        <strain evidence="6">ATCC 49814 / DSM 5838 / IFAM 1418</strain>
    </source>
</reference>
<dbReference type="PANTHER" id="PTHR43877">
    <property type="entry name" value="AMINOALKYLPHOSPHONATE N-ACETYLTRANSFERASE-RELATED-RELATED"/>
    <property type="match status" value="1"/>
</dbReference>
<dbReference type="EMBL" id="CP001678">
    <property type="protein sequence ID" value="ACT60626.1"/>
    <property type="molecule type" value="Genomic_DNA"/>
</dbReference>
<proteinExistence type="predicted"/>
<dbReference type="InterPro" id="IPR016181">
    <property type="entry name" value="Acyl_CoA_acyltransferase"/>
</dbReference>
<accession>C6XRL6</accession>
<evidence type="ECO:0000259" key="4">
    <source>
        <dbReference type="PROSITE" id="PS51186"/>
    </source>
</evidence>
<dbReference type="GO" id="GO:0016747">
    <property type="term" value="F:acyltransferase activity, transferring groups other than amino-acyl groups"/>
    <property type="evidence" value="ECO:0007669"/>
    <property type="project" value="InterPro"/>
</dbReference>
<dbReference type="OrthoDB" id="3389160at2"/>
<evidence type="ECO:0000256" key="3">
    <source>
        <dbReference type="SAM" id="Coils"/>
    </source>
</evidence>
<keyword evidence="6" id="KW-1185">Reference proteome</keyword>
<dbReference type="CDD" id="cd04301">
    <property type="entry name" value="NAT_SF"/>
    <property type="match status" value="1"/>
</dbReference>
<dbReference type="SUPFAM" id="SSF55729">
    <property type="entry name" value="Acyl-CoA N-acyltransferases (Nat)"/>
    <property type="match status" value="1"/>
</dbReference>
<gene>
    <name evidence="5" type="ordered locus">Hbal_2958</name>
</gene>
<dbReference type="AlphaFoldDB" id="C6XRL6"/>
<protein>
    <submittedName>
        <fullName evidence="5">GCN5-related N-acetyltransferase</fullName>
    </submittedName>
</protein>
<dbReference type="Gene3D" id="3.40.630.30">
    <property type="match status" value="1"/>
</dbReference>
<sequence length="181" mass="20648">MKTPQIVELTSTDIDQYIDKLCTILHANVHDGASVNFIVPFSFDDAKNYWKNKIQSSIEKQERTLWAAFEGDNLAGSVQLDYSMPPNQNHRCEVSKLIVHPDFRRRGIARKLMAQIEDKARELKRQLITLDTVKGSKAEPLYLSLGFEIAGILPGFSRHPIENRFDATTYMYKNLAAKFDG</sequence>
<keyword evidence="3" id="KW-0175">Coiled coil</keyword>